<reference evidence="1 2" key="2">
    <citation type="journal article" date="2013" name="Int. J. Syst. Evol. Microbiol.">
        <title>Methylophaga nitratireducenticrescens sp. nov. and Methylophaga frappieri sp. nov., isolated from the biofilm of the methanol-fed denitrification system treating the seawater at the Montreal Biodome.</title>
        <authorList>
            <person name="Villeneuve C."/>
            <person name="Martineau C."/>
            <person name="Mauffrey F."/>
            <person name="Villemur R."/>
        </authorList>
    </citation>
    <scope>NUCLEOTIDE SEQUENCE [LARGE SCALE GENOMIC DNA]</scope>
    <source>
        <strain evidence="1 2">JAM1</strain>
    </source>
</reference>
<dbReference type="RefSeq" id="WP_014706189.1">
    <property type="nucleotide sequence ID" value="NC_017857.3"/>
</dbReference>
<gene>
    <name evidence="1" type="ordered locus">Q7A_972</name>
</gene>
<evidence type="ECO:0000313" key="1">
    <source>
        <dbReference type="EMBL" id="AFI83814.1"/>
    </source>
</evidence>
<dbReference type="InterPro" id="IPR021856">
    <property type="entry name" value="DUF3465"/>
</dbReference>
<organism evidence="1 2">
    <name type="scientific">Methylophaga nitratireducenticrescens</name>
    <dbReference type="NCBI Taxonomy" id="754476"/>
    <lineage>
        <taxon>Bacteria</taxon>
        <taxon>Pseudomonadati</taxon>
        <taxon>Pseudomonadota</taxon>
        <taxon>Gammaproteobacteria</taxon>
        <taxon>Thiotrichales</taxon>
        <taxon>Piscirickettsiaceae</taxon>
        <taxon>Methylophaga</taxon>
    </lineage>
</organism>
<reference evidence="1 2" key="1">
    <citation type="journal article" date="2012" name="J. Bacteriol.">
        <title>Complete genome sequences of Methylophaga sp. strain JAM1 and Methylophaga sp. strain JAM7.</title>
        <authorList>
            <person name="Villeneuve C."/>
            <person name="Martineau C."/>
            <person name="Mauffrey F."/>
            <person name="Villemur R."/>
        </authorList>
    </citation>
    <scope>NUCLEOTIDE SEQUENCE [LARGE SCALE GENOMIC DNA]</scope>
    <source>
        <strain evidence="1 2">JAM1</strain>
    </source>
</reference>
<dbReference type="OrthoDB" id="195616at2"/>
<dbReference type="EMBL" id="CP003390">
    <property type="protein sequence ID" value="AFI83814.1"/>
    <property type="molecule type" value="Genomic_DNA"/>
</dbReference>
<dbReference type="Proteomes" id="UP000009144">
    <property type="component" value="Chromosome"/>
</dbReference>
<evidence type="ECO:0000313" key="2">
    <source>
        <dbReference type="Proteomes" id="UP000009144"/>
    </source>
</evidence>
<protein>
    <submittedName>
        <fullName evidence="1">Uncharacterized protein</fullName>
    </submittedName>
</protein>
<dbReference type="AlphaFoldDB" id="I1XHE5"/>
<name>I1XHE5_METNJ</name>
<dbReference type="STRING" id="754476.Q7A_972"/>
<dbReference type="PATRIC" id="fig|754476.3.peg.958"/>
<dbReference type="eggNOG" id="COG1463">
    <property type="taxonomic scope" value="Bacteria"/>
</dbReference>
<dbReference type="KEGG" id="mej:Q7A_972"/>
<sequence>MSKPKRMQQRVWIIFGFAILIFMGSFYEPAPQNNSPAPTGGIGQLIEQRQSDVQIEVSGTVSRLLSDDNEGSRHQRFIIELASGQTLLIVHNIDLAPRIDDIREGDQVRVYGEYIWNDKGGLIHWTHHDPANRHPHGWIRHQDRLYQ</sequence>
<dbReference type="HOGENOM" id="CLU_106707_2_0_6"/>
<proteinExistence type="predicted"/>
<dbReference type="Pfam" id="PF11948">
    <property type="entry name" value="DUF3465"/>
    <property type="match status" value="1"/>
</dbReference>
<accession>I1XHE5</accession>
<keyword evidence="2" id="KW-1185">Reference proteome</keyword>